<proteinExistence type="predicted"/>
<dbReference type="PANTHER" id="PTHR31280:SF23">
    <property type="entry name" value="RETINOL DEHYDROGENASE 13"/>
    <property type="match status" value="1"/>
</dbReference>
<accession>A0AAV5E1P4</accession>
<protein>
    <submittedName>
        <fullName evidence="1">Uncharacterized protein</fullName>
    </submittedName>
</protein>
<organism evidence="1 2">
    <name type="scientific">Eleusine coracana subsp. coracana</name>
    <dbReference type="NCBI Taxonomy" id="191504"/>
    <lineage>
        <taxon>Eukaryota</taxon>
        <taxon>Viridiplantae</taxon>
        <taxon>Streptophyta</taxon>
        <taxon>Embryophyta</taxon>
        <taxon>Tracheophyta</taxon>
        <taxon>Spermatophyta</taxon>
        <taxon>Magnoliopsida</taxon>
        <taxon>Liliopsida</taxon>
        <taxon>Poales</taxon>
        <taxon>Poaceae</taxon>
        <taxon>PACMAD clade</taxon>
        <taxon>Chloridoideae</taxon>
        <taxon>Cynodonteae</taxon>
        <taxon>Eleusininae</taxon>
        <taxon>Eleusine</taxon>
    </lineage>
</organism>
<dbReference type="PANTHER" id="PTHR31280">
    <property type="entry name" value="PROTEIN UNC-13 HOMOLOG"/>
    <property type="match status" value="1"/>
</dbReference>
<dbReference type="InterPro" id="IPR008528">
    <property type="entry name" value="unc-13_homologue"/>
</dbReference>
<dbReference type="AlphaFoldDB" id="A0AAV5E1P4"/>
<evidence type="ECO:0000313" key="1">
    <source>
        <dbReference type="EMBL" id="GJN16392.1"/>
    </source>
</evidence>
<name>A0AAV5E1P4_ELECO</name>
<dbReference type="Proteomes" id="UP001054889">
    <property type="component" value="Unassembled WGS sequence"/>
</dbReference>
<comment type="caution">
    <text evidence="1">The sequence shown here is derived from an EMBL/GenBank/DDBJ whole genome shotgun (WGS) entry which is preliminary data.</text>
</comment>
<sequence length="416" mass="46238">MAAGTTTTSSLPPLPSPLPDLGVALSAADLRATAYEVLLAASRATGAKPLSYILQPASSTTVSWSQPSASSNHGGRAAGRRTVVELVRVQLGVTEQADAKIRRGLLRIAAGQLGRCAESIVCPLEFLQKFKPSDFSNRLEYEAWQTRNLKLLEAGLLVHPFIPLKRSDISAQRLRKIIQEGYDGQLESGWNSEFMQRLRSSVMSLACRSLSETSDECHWADGFPLNLHIYKMLVEACFDSEDGTIVDEVDEVIELLKMTWVILGVNQMLHNLCFTWALFSHFVMSGQAHDELLFAIRNLLVQVTKDAKITKDPDYCDVLSSTVSLIIGWAEKRLLAYHDTFSTSNTDSMQHMVSIGISAAKILAESSEYGPETKEKTDVERSRITSYIQSSLRTAFAQVSSRYNICFLFYHCFKHE</sequence>
<reference evidence="1" key="1">
    <citation type="journal article" date="2018" name="DNA Res.">
        <title>Multiple hybrid de novo genome assembly of finger millet, an orphan allotetraploid crop.</title>
        <authorList>
            <person name="Hatakeyama M."/>
            <person name="Aluri S."/>
            <person name="Balachadran M.T."/>
            <person name="Sivarajan S.R."/>
            <person name="Patrignani A."/>
            <person name="Gruter S."/>
            <person name="Poveda L."/>
            <person name="Shimizu-Inatsugi R."/>
            <person name="Baeten J."/>
            <person name="Francoijs K.J."/>
            <person name="Nataraja K.N."/>
            <person name="Reddy Y.A.N."/>
            <person name="Phadnis S."/>
            <person name="Ravikumar R.L."/>
            <person name="Schlapbach R."/>
            <person name="Sreeman S.M."/>
            <person name="Shimizu K.K."/>
        </authorList>
    </citation>
    <scope>NUCLEOTIDE SEQUENCE</scope>
</reference>
<evidence type="ECO:0000313" key="2">
    <source>
        <dbReference type="Proteomes" id="UP001054889"/>
    </source>
</evidence>
<keyword evidence="2" id="KW-1185">Reference proteome</keyword>
<gene>
    <name evidence="1" type="primary">gb03375</name>
    <name evidence="1" type="ORF">PR202_gb03375</name>
</gene>
<reference evidence="1" key="2">
    <citation type="submission" date="2021-12" db="EMBL/GenBank/DDBJ databases">
        <title>Resequencing data analysis of finger millet.</title>
        <authorList>
            <person name="Hatakeyama M."/>
            <person name="Aluri S."/>
            <person name="Balachadran M.T."/>
            <person name="Sivarajan S.R."/>
            <person name="Poveda L."/>
            <person name="Shimizu-Inatsugi R."/>
            <person name="Schlapbach R."/>
            <person name="Sreeman S.M."/>
            <person name="Shimizu K.K."/>
        </authorList>
    </citation>
    <scope>NUCLEOTIDE SEQUENCE</scope>
</reference>
<dbReference type="EMBL" id="BQKI01000072">
    <property type="protein sequence ID" value="GJN16392.1"/>
    <property type="molecule type" value="Genomic_DNA"/>
</dbReference>